<dbReference type="PROSITE" id="PS50144">
    <property type="entry name" value="MATH"/>
    <property type="match status" value="1"/>
</dbReference>
<dbReference type="Gene3D" id="3.30.710.10">
    <property type="entry name" value="Potassium Channel Kv1.1, Chain A"/>
    <property type="match status" value="1"/>
</dbReference>
<proteinExistence type="predicted"/>
<evidence type="ECO:0000256" key="1">
    <source>
        <dbReference type="ARBA" id="ARBA00004906"/>
    </source>
</evidence>
<keyword evidence="5" id="KW-1185">Reference proteome</keyword>
<evidence type="ECO:0000259" key="3">
    <source>
        <dbReference type="PROSITE" id="PS50144"/>
    </source>
</evidence>
<dbReference type="PANTHER" id="PTHR26379:SF187">
    <property type="entry name" value="OS07G0655300 PROTEIN"/>
    <property type="match status" value="1"/>
</dbReference>
<comment type="caution">
    <text evidence="4">The sequence shown here is derived from an EMBL/GenBank/DDBJ whole genome shotgun (WGS) entry which is preliminary data.</text>
</comment>
<feature type="domain" description="BTB" evidence="2">
    <location>
        <begin position="183"/>
        <end position="250"/>
    </location>
</feature>
<dbReference type="Gene3D" id="2.60.210.10">
    <property type="entry name" value="Apoptosis, Tumor Necrosis Factor Receptor Associated Protein 2, Chain A"/>
    <property type="match status" value="1"/>
</dbReference>
<dbReference type="AlphaFoldDB" id="A0AAV8EHC0"/>
<dbReference type="Pfam" id="PF00651">
    <property type="entry name" value="BTB"/>
    <property type="match status" value="1"/>
</dbReference>
<gene>
    <name evidence="4" type="ORF">LUZ62_061868</name>
</gene>
<organism evidence="4 5">
    <name type="scientific">Rhynchospora pubera</name>
    <dbReference type="NCBI Taxonomy" id="906938"/>
    <lineage>
        <taxon>Eukaryota</taxon>
        <taxon>Viridiplantae</taxon>
        <taxon>Streptophyta</taxon>
        <taxon>Embryophyta</taxon>
        <taxon>Tracheophyta</taxon>
        <taxon>Spermatophyta</taxon>
        <taxon>Magnoliopsida</taxon>
        <taxon>Liliopsida</taxon>
        <taxon>Poales</taxon>
        <taxon>Cyperaceae</taxon>
        <taxon>Cyperoideae</taxon>
        <taxon>Rhynchosporeae</taxon>
        <taxon>Rhynchospora</taxon>
    </lineage>
</organism>
<dbReference type="InterPro" id="IPR008974">
    <property type="entry name" value="TRAF-like"/>
</dbReference>
<dbReference type="SUPFAM" id="SSF49599">
    <property type="entry name" value="TRAF domain-like"/>
    <property type="match status" value="1"/>
</dbReference>
<protein>
    <submittedName>
        <fullName evidence="4">BTB/POZ/MATH-domain protein</fullName>
    </submittedName>
</protein>
<dbReference type="SUPFAM" id="SSF54695">
    <property type="entry name" value="POZ domain"/>
    <property type="match status" value="1"/>
</dbReference>
<dbReference type="Proteomes" id="UP001140206">
    <property type="component" value="Chromosome 3"/>
</dbReference>
<name>A0AAV8EHC0_9POAL</name>
<dbReference type="EMBL" id="JAMFTS010000003">
    <property type="protein sequence ID" value="KAJ4777611.1"/>
    <property type="molecule type" value="Genomic_DNA"/>
</dbReference>
<dbReference type="InterPro" id="IPR045005">
    <property type="entry name" value="BPM1-6"/>
</dbReference>
<dbReference type="SMART" id="SM00225">
    <property type="entry name" value="BTB"/>
    <property type="match status" value="1"/>
</dbReference>
<reference evidence="4" key="1">
    <citation type="submission" date="2022-08" db="EMBL/GenBank/DDBJ databases">
        <authorList>
            <person name="Marques A."/>
        </authorList>
    </citation>
    <scope>NUCLEOTIDE SEQUENCE</scope>
    <source>
        <strain evidence="4">RhyPub2mFocal</strain>
        <tissue evidence="4">Leaves</tissue>
    </source>
</reference>
<dbReference type="Pfam" id="PF22486">
    <property type="entry name" value="MATH_2"/>
    <property type="match status" value="1"/>
</dbReference>
<dbReference type="GO" id="GO:0016567">
    <property type="term" value="P:protein ubiquitination"/>
    <property type="evidence" value="ECO:0007669"/>
    <property type="project" value="InterPro"/>
</dbReference>
<dbReference type="PROSITE" id="PS50097">
    <property type="entry name" value="BTB"/>
    <property type="match status" value="1"/>
</dbReference>
<dbReference type="CDD" id="cd00121">
    <property type="entry name" value="MATH"/>
    <property type="match status" value="1"/>
</dbReference>
<dbReference type="InterPro" id="IPR002083">
    <property type="entry name" value="MATH/TRAF_dom"/>
</dbReference>
<evidence type="ECO:0000313" key="4">
    <source>
        <dbReference type="EMBL" id="KAJ4777611.1"/>
    </source>
</evidence>
<feature type="domain" description="MATH" evidence="3">
    <location>
        <begin position="25"/>
        <end position="150"/>
    </location>
</feature>
<dbReference type="PANTHER" id="PTHR26379">
    <property type="entry name" value="BTB/POZ AND MATH DOMAIN-CONTAINING PROTEIN 1"/>
    <property type="match status" value="1"/>
</dbReference>
<sequence length="335" mass="38273">MATLPPTVRPKNLETIPSRIRESHKGSYLFKVVEYSSIKGYYISSDIFSIGGYNWNIQYYTNGNGYMTDDEDEGVAFILKLVSNVKDHLAVKVNFTVLAQDGKSSSNFEFPNKIENGLAQHWYLRYYMRREKLEEPKFLDGDSFTVRCTTEVFNDEIKIHCFEIPPSNLSQQLTCLLETGEGEDVSFKVGRDTIHAHKSILAARSPVFKAQLFGPMKCMKNKTIRVKDMEASTFKAMLHFIYSHSESLPESEELKGNKAALIALAQNLLVAANRYGLVRLKCVCEMELYKFLNVDNLGDTLAFAEEHNCSFLKDTCENYLRRPSALIFYRKPPLD</sequence>
<evidence type="ECO:0000259" key="2">
    <source>
        <dbReference type="PROSITE" id="PS50097"/>
    </source>
</evidence>
<accession>A0AAV8EHC0</accession>
<evidence type="ECO:0000313" key="5">
    <source>
        <dbReference type="Proteomes" id="UP001140206"/>
    </source>
</evidence>
<dbReference type="InterPro" id="IPR000210">
    <property type="entry name" value="BTB/POZ_dom"/>
</dbReference>
<comment type="pathway">
    <text evidence="1">Protein modification; protein ubiquitination.</text>
</comment>
<dbReference type="InterPro" id="IPR011333">
    <property type="entry name" value="SKP1/BTB/POZ_sf"/>
</dbReference>